<name>A0ABN1UVD2_9ACTN</name>
<feature type="region of interest" description="Disordered" evidence="1">
    <location>
        <begin position="26"/>
        <end position="45"/>
    </location>
</feature>
<dbReference type="RefSeq" id="WP_344274162.1">
    <property type="nucleotide sequence ID" value="NZ_BAAAKV010000017.1"/>
</dbReference>
<organism evidence="2 3">
    <name type="scientific">Streptomyces hebeiensis</name>
    <dbReference type="NCBI Taxonomy" id="229486"/>
    <lineage>
        <taxon>Bacteria</taxon>
        <taxon>Bacillati</taxon>
        <taxon>Actinomycetota</taxon>
        <taxon>Actinomycetes</taxon>
        <taxon>Kitasatosporales</taxon>
        <taxon>Streptomycetaceae</taxon>
        <taxon>Streptomyces</taxon>
    </lineage>
</organism>
<evidence type="ECO:0000313" key="2">
    <source>
        <dbReference type="EMBL" id="GAA1165922.1"/>
    </source>
</evidence>
<proteinExistence type="predicted"/>
<dbReference type="EMBL" id="BAAAKV010000017">
    <property type="protein sequence ID" value="GAA1165922.1"/>
    <property type="molecule type" value="Genomic_DNA"/>
</dbReference>
<comment type="caution">
    <text evidence="2">The sequence shown here is derived from an EMBL/GenBank/DDBJ whole genome shotgun (WGS) entry which is preliminary data.</text>
</comment>
<reference evidence="2 3" key="1">
    <citation type="journal article" date="2019" name="Int. J. Syst. Evol. Microbiol.">
        <title>The Global Catalogue of Microorganisms (GCM) 10K type strain sequencing project: providing services to taxonomists for standard genome sequencing and annotation.</title>
        <authorList>
            <consortium name="The Broad Institute Genomics Platform"/>
            <consortium name="The Broad Institute Genome Sequencing Center for Infectious Disease"/>
            <person name="Wu L."/>
            <person name="Ma J."/>
        </authorList>
    </citation>
    <scope>NUCLEOTIDE SEQUENCE [LARGE SCALE GENOMIC DNA]</scope>
    <source>
        <strain evidence="2 3">JCM 12696</strain>
    </source>
</reference>
<protein>
    <submittedName>
        <fullName evidence="2">Uncharacterized protein</fullName>
    </submittedName>
</protein>
<keyword evidence="3" id="KW-1185">Reference proteome</keyword>
<dbReference type="Proteomes" id="UP001501371">
    <property type="component" value="Unassembled WGS sequence"/>
</dbReference>
<gene>
    <name evidence="2" type="ORF">GCM10009654_23540</name>
</gene>
<evidence type="ECO:0000256" key="1">
    <source>
        <dbReference type="SAM" id="MobiDB-lite"/>
    </source>
</evidence>
<accession>A0ABN1UVD2</accession>
<sequence length="124" mass="12765">MSAVALTPRGPYSLAAAPRFLEGFTPARHERGHGGVPRPAFPSDDGRFAVTAAVRRSGVRDPAVAGLLRELPGIGPGGVRACRGERAGGQVLEAADGQVTGAAEDVVGYRTPSSRAPHCRPSAR</sequence>
<evidence type="ECO:0000313" key="3">
    <source>
        <dbReference type="Proteomes" id="UP001501371"/>
    </source>
</evidence>